<dbReference type="KEGG" id="pdio:PDMSB3_0674"/>
<protein>
    <submittedName>
        <fullName evidence="1">Uncharacterized protein</fullName>
    </submittedName>
</protein>
<dbReference type="AlphaFoldDB" id="A0A5Q4ZD56"/>
<evidence type="ECO:0000313" key="1">
    <source>
        <dbReference type="EMBL" id="VVD27136.1"/>
    </source>
</evidence>
<proteinExistence type="predicted"/>
<name>A0A5Q4ZD56_9BURK</name>
<evidence type="ECO:0000313" key="2">
    <source>
        <dbReference type="Proteomes" id="UP000325811"/>
    </source>
</evidence>
<sequence length="86" mass="9041">MPGTRDKARGQATADYGCDTVCERRRGRLPLPHAMTGMQCGTTGQQAAKSASAPSSCVSCRVALRETSVRGSDAQFNLAGPEAQRV</sequence>
<gene>
    <name evidence="1" type="ORF">PDMSB3_0674</name>
</gene>
<reference evidence="1 2" key="1">
    <citation type="submission" date="2019-08" db="EMBL/GenBank/DDBJ databases">
        <authorList>
            <person name="Herpell B J."/>
        </authorList>
    </citation>
    <scope>NUCLEOTIDE SEQUENCE [LARGE SCALE GENOMIC DNA]</scope>
    <source>
        <strain evidence="2">Msb3</strain>
    </source>
</reference>
<dbReference type="EMBL" id="LR699553">
    <property type="protein sequence ID" value="VVD27136.1"/>
    <property type="molecule type" value="Genomic_DNA"/>
</dbReference>
<organism evidence="1 2">
    <name type="scientific">Paraburkholderia dioscoreae</name>
    <dbReference type="NCBI Taxonomy" id="2604047"/>
    <lineage>
        <taxon>Bacteria</taxon>
        <taxon>Pseudomonadati</taxon>
        <taxon>Pseudomonadota</taxon>
        <taxon>Betaproteobacteria</taxon>
        <taxon>Burkholderiales</taxon>
        <taxon>Burkholderiaceae</taxon>
        <taxon>Paraburkholderia</taxon>
    </lineage>
</organism>
<accession>A0A5Q4ZD56</accession>
<dbReference type="Proteomes" id="UP000325811">
    <property type="component" value="Chromosome I"/>
</dbReference>
<keyword evidence="2" id="KW-1185">Reference proteome</keyword>